<keyword evidence="7" id="KW-0653">Protein transport</keyword>
<evidence type="ECO:0000256" key="2">
    <source>
        <dbReference type="ARBA" id="ARBA00006555"/>
    </source>
</evidence>
<keyword evidence="8" id="KW-1133">Transmembrane helix</keyword>
<keyword evidence="6" id="KW-0812">Transmembrane</keyword>
<dbReference type="EMBL" id="LGTQ01000005">
    <property type="protein sequence ID" value="KPM50036.1"/>
    <property type="molecule type" value="Genomic_DNA"/>
</dbReference>
<organism evidence="12 13">
    <name type="scientific">Jiulongibacter sediminis</name>
    <dbReference type="NCBI Taxonomy" id="1605367"/>
    <lineage>
        <taxon>Bacteria</taxon>
        <taxon>Pseudomonadati</taxon>
        <taxon>Bacteroidota</taxon>
        <taxon>Cytophagia</taxon>
        <taxon>Cytophagales</taxon>
        <taxon>Leadbetterellaceae</taxon>
        <taxon>Jiulongibacter</taxon>
    </lineage>
</organism>
<keyword evidence="9" id="KW-0472">Membrane</keyword>
<dbReference type="SUPFAM" id="SSF49464">
    <property type="entry name" value="Carboxypeptidase regulatory domain-like"/>
    <property type="match status" value="1"/>
</dbReference>
<keyword evidence="5" id="KW-0997">Cell inner membrane</keyword>
<sequence>MRYLIFVLTLASFFSKAQSPVLYIEGTVYGHDQEPIPGASININGSSEKTTTDANGRFEYASTYEIDEISISSIDHKSLVMKDKLGHLPLEIHLELENQKGQYPAWFIADSTDYKRADFEEKKELLQFKLVKTSARYPGDIFEMERFMRIIMTYPPEGLANQIEGQVDVEFIINTEGRAENPRIVKSLGEAFDQQVLKFVNAMPRWSVAEQNGYKVSDMKTITVEFKLKEF</sequence>
<keyword evidence="4" id="KW-1003">Cell membrane</keyword>
<reference evidence="12 13" key="1">
    <citation type="submission" date="2015-07" db="EMBL/GenBank/DDBJ databases">
        <title>The draft genome sequence of Leadbetterella sp. JN14-9.</title>
        <authorList>
            <person name="Liu Y."/>
            <person name="Du J."/>
            <person name="Shao Z."/>
        </authorList>
    </citation>
    <scope>NUCLEOTIDE SEQUENCE [LARGE SCALE GENOMIC DNA]</scope>
    <source>
        <strain evidence="12 13">JN14-9</strain>
    </source>
</reference>
<dbReference type="InterPro" id="IPR051045">
    <property type="entry name" value="TonB-dependent_transducer"/>
</dbReference>
<dbReference type="Pfam" id="PF03544">
    <property type="entry name" value="TonB_C"/>
    <property type="match status" value="1"/>
</dbReference>
<dbReference type="InterPro" id="IPR008969">
    <property type="entry name" value="CarboxyPept-like_regulatory"/>
</dbReference>
<protein>
    <recommendedName>
        <fullName evidence="11">TonB C-terminal domain-containing protein</fullName>
    </recommendedName>
</protein>
<evidence type="ECO:0000259" key="11">
    <source>
        <dbReference type="PROSITE" id="PS52015"/>
    </source>
</evidence>
<dbReference type="GO" id="GO:0098797">
    <property type="term" value="C:plasma membrane protein complex"/>
    <property type="evidence" value="ECO:0007669"/>
    <property type="project" value="TreeGrafter"/>
</dbReference>
<dbReference type="SUPFAM" id="SSF74653">
    <property type="entry name" value="TolA/TonB C-terminal domain"/>
    <property type="match status" value="1"/>
</dbReference>
<dbReference type="GO" id="GO:0015031">
    <property type="term" value="P:protein transport"/>
    <property type="evidence" value="ECO:0007669"/>
    <property type="project" value="UniProtKB-KW"/>
</dbReference>
<evidence type="ECO:0000313" key="12">
    <source>
        <dbReference type="EMBL" id="KPM50036.1"/>
    </source>
</evidence>
<evidence type="ECO:0000256" key="1">
    <source>
        <dbReference type="ARBA" id="ARBA00004383"/>
    </source>
</evidence>
<evidence type="ECO:0000256" key="7">
    <source>
        <dbReference type="ARBA" id="ARBA00022927"/>
    </source>
</evidence>
<evidence type="ECO:0000256" key="8">
    <source>
        <dbReference type="ARBA" id="ARBA00022989"/>
    </source>
</evidence>
<dbReference type="GO" id="GO:0055085">
    <property type="term" value="P:transmembrane transport"/>
    <property type="evidence" value="ECO:0007669"/>
    <property type="project" value="InterPro"/>
</dbReference>
<proteinExistence type="inferred from homology"/>
<dbReference type="InterPro" id="IPR037682">
    <property type="entry name" value="TonB_C"/>
</dbReference>
<evidence type="ECO:0000313" key="13">
    <source>
        <dbReference type="Proteomes" id="UP000050454"/>
    </source>
</evidence>
<dbReference type="NCBIfam" id="TIGR01352">
    <property type="entry name" value="tonB_Cterm"/>
    <property type="match status" value="1"/>
</dbReference>
<keyword evidence="10" id="KW-0732">Signal</keyword>
<feature type="signal peptide" evidence="10">
    <location>
        <begin position="1"/>
        <end position="17"/>
    </location>
</feature>
<evidence type="ECO:0000256" key="6">
    <source>
        <dbReference type="ARBA" id="ARBA00022692"/>
    </source>
</evidence>
<dbReference type="PANTHER" id="PTHR33446:SF2">
    <property type="entry name" value="PROTEIN TONB"/>
    <property type="match status" value="1"/>
</dbReference>
<name>A0A0N8HAF6_9BACT</name>
<gene>
    <name evidence="12" type="ORF">AFM12_05685</name>
</gene>
<dbReference type="Gene3D" id="2.60.40.1120">
    <property type="entry name" value="Carboxypeptidase-like, regulatory domain"/>
    <property type="match status" value="1"/>
</dbReference>
<feature type="chain" id="PRO_5006026349" description="TonB C-terminal domain-containing protein" evidence="10">
    <location>
        <begin position="18"/>
        <end position="231"/>
    </location>
</feature>
<evidence type="ECO:0000256" key="10">
    <source>
        <dbReference type="SAM" id="SignalP"/>
    </source>
</evidence>
<comment type="caution">
    <text evidence="12">The sequence shown here is derived from an EMBL/GenBank/DDBJ whole genome shotgun (WGS) entry which is preliminary data.</text>
</comment>
<dbReference type="PANTHER" id="PTHR33446">
    <property type="entry name" value="PROTEIN TONB-RELATED"/>
    <property type="match status" value="1"/>
</dbReference>
<feature type="domain" description="TonB C-terminal" evidence="11">
    <location>
        <begin position="139"/>
        <end position="231"/>
    </location>
</feature>
<comment type="subcellular location">
    <subcellularLocation>
        <location evidence="1">Cell inner membrane</location>
        <topology evidence="1">Single-pass membrane protein</topology>
        <orientation evidence="1">Periplasmic side</orientation>
    </subcellularLocation>
</comment>
<accession>A0A0N8HAF6</accession>
<dbReference type="Pfam" id="PF13715">
    <property type="entry name" value="CarbopepD_reg_2"/>
    <property type="match status" value="1"/>
</dbReference>
<evidence type="ECO:0000256" key="4">
    <source>
        <dbReference type="ARBA" id="ARBA00022475"/>
    </source>
</evidence>
<dbReference type="PROSITE" id="PS52015">
    <property type="entry name" value="TONB_CTD"/>
    <property type="match status" value="1"/>
</dbReference>
<dbReference type="InterPro" id="IPR006260">
    <property type="entry name" value="TonB/TolA_C"/>
</dbReference>
<comment type="similarity">
    <text evidence="2">Belongs to the TonB family.</text>
</comment>
<dbReference type="AlphaFoldDB" id="A0A0N8HAF6"/>
<keyword evidence="3" id="KW-0813">Transport</keyword>
<dbReference type="Gene3D" id="3.30.1150.10">
    <property type="match status" value="1"/>
</dbReference>
<evidence type="ECO:0000256" key="3">
    <source>
        <dbReference type="ARBA" id="ARBA00022448"/>
    </source>
</evidence>
<evidence type="ECO:0000256" key="9">
    <source>
        <dbReference type="ARBA" id="ARBA00023136"/>
    </source>
</evidence>
<evidence type="ECO:0000256" key="5">
    <source>
        <dbReference type="ARBA" id="ARBA00022519"/>
    </source>
</evidence>
<dbReference type="GO" id="GO:0031992">
    <property type="term" value="F:energy transducer activity"/>
    <property type="evidence" value="ECO:0007669"/>
    <property type="project" value="TreeGrafter"/>
</dbReference>
<dbReference type="STRING" id="1605367.AFM12_05685"/>
<keyword evidence="13" id="KW-1185">Reference proteome</keyword>
<dbReference type="Proteomes" id="UP000050454">
    <property type="component" value="Unassembled WGS sequence"/>
</dbReference>